<feature type="compositionally biased region" description="Acidic residues" evidence="1">
    <location>
        <begin position="162"/>
        <end position="172"/>
    </location>
</feature>
<sequence length="172" mass="20100">MSRRMKDKAPKLSSNVLEMKFMKRTKLKLEAKEKQKKDQELFSECNPSTSEGVLNSNILDQVEICRDWQQLEGLVFGRQSFKGFNPEVEKLMIYYEKKRNGELSDSESDDGETEVNDKQMAKTLNRKRKGEANEERGYSSKNKRKMKKRNDSHQIPEKEEEKESDDDGPDVL</sequence>
<feature type="compositionally biased region" description="Basic and acidic residues" evidence="1">
    <location>
        <begin position="149"/>
        <end position="161"/>
    </location>
</feature>
<dbReference type="Proteomes" id="UP000218231">
    <property type="component" value="Unassembled WGS sequence"/>
</dbReference>
<evidence type="ECO:0000256" key="1">
    <source>
        <dbReference type="SAM" id="MobiDB-lite"/>
    </source>
</evidence>
<dbReference type="OrthoDB" id="20403at2759"/>
<dbReference type="Pfam" id="PF10175">
    <property type="entry name" value="MPP6"/>
    <property type="match status" value="1"/>
</dbReference>
<organism evidence="2 3">
    <name type="scientific">Diploscapter pachys</name>
    <dbReference type="NCBI Taxonomy" id="2018661"/>
    <lineage>
        <taxon>Eukaryota</taxon>
        <taxon>Metazoa</taxon>
        <taxon>Ecdysozoa</taxon>
        <taxon>Nematoda</taxon>
        <taxon>Chromadorea</taxon>
        <taxon>Rhabditida</taxon>
        <taxon>Rhabditina</taxon>
        <taxon>Rhabditomorpha</taxon>
        <taxon>Rhabditoidea</taxon>
        <taxon>Rhabditidae</taxon>
        <taxon>Diploscapter</taxon>
    </lineage>
</organism>
<dbReference type="PANTHER" id="PTHR13582">
    <property type="entry name" value="M-PHASE PHOSPHOPROTEIN 6"/>
    <property type="match status" value="1"/>
</dbReference>
<gene>
    <name evidence="2" type="ORF">WR25_05049</name>
</gene>
<dbReference type="PANTHER" id="PTHR13582:SF0">
    <property type="entry name" value="M-PHASE PHOSPHOPROTEIN 6"/>
    <property type="match status" value="1"/>
</dbReference>
<comment type="caution">
    <text evidence="2">The sequence shown here is derived from an EMBL/GenBank/DDBJ whole genome shotgun (WGS) entry which is preliminary data.</text>
</comment>
<feature type="compositionally biased region" description="Acidic residues" evidence="1">
    <location>
        <begin position="104"/>
        <end position="114"/>
    </location>
</feature>
<protein>
    <recommendedName>
        <fullName evidence="4">M-phase phosphoprotein 6</fullName>
    </recommendedName>
</protein>
<accession>A0A2A2J5D5</accession>
<proteinExistence type="predicted"/>
<dbReference type="AlphaFoldDB" id="A0A2A2J5D5"/>
<name>A0A2A2J5D5_9BILA</name>
<evidence type="ECO:0000313" key="3">
    <source>
        <dbReference type="Proteomes" id="UP000218231"/>
    </source>
</evidence>
<reference evidence="2 3" key="1">
    <citation type="journal article" date="2017" name="Curr. Biol.">
        <title>Genome architecture and evolution of a unichromosomal asexual nematode.</title>
        <authorList>
            <person name="Fradin H."/>
            <person name="Zegar C."/>
            <person name="Gutwein M."/>
            <person name="Lucas J."/>
            <person name="Kovtun M."/>
            <person name="Corcoran D."/>
            <person name="Baugh L.R."/>
            <person name="Kiontke K."/>
            <person name="Gunsalus K."/>
            <person name="Fitch D.H."/>
            <person name="Piano F."/>
        </authorList>
    </citation>
    <scope>NUCLEOTIDE SEQUENCE [LARGE SCALE GENOMIC DNA]</scope>
    <source>
        <strain evidence="2">PF1309</strain>
    </source>
</reference>
<dbReference type="InterPro" id="IPR019324">
    <property type="entry name" value="MPP6"/>
</dbReference>
<evidence type="ECO:0008006" key="4">
    <source>
        <dbReference type="Google" id="ProtNLM"/>
    </source>
</evidence>
<dbReference type="EMBL" id="LIAE01010679">
    <property type="protein sequence ID" value="PAV56793.1"/>
    <property type="molecule type" value="Genomic_DNA"/>
</dbReference>
<feature type="region of interest" description="Disordered" evidence="1">
    <location>
        <begin position="99"/>
        <end position="172"/>
    </location>
</feature>
<dbReference type="STRING" id="2018661.A0A2A2J5D5"/>
<evidence type="ECO:0000313" key="2">
    <source>
        <dbReference type="EMBL" id="PAV56793.1"/>
    </source>
</evidence>
<keyword evidence="3" id="KW-1185">Reference proteome</keyword>
<dbReference type="GO" id="GO:0000460">
    <property type="term" value="P:maturation of 5.8S rRNA"/>
    <property type="evidence" value="ECO:0007669"/>
    <property type="project" value="TreeGrafter"/>
</dbReference>